<keyword evidence="1" id="KW-0732">Signal</keyword>
<organism evidence="2 3">
    <name type="scientific">Luteipulveratus flavus</name>
    <dbReference type="NCBI Taxonomy" id="3031728"/>
    <lineage>
        <taxon>Bacteria</taxon>
        <taxon>Bacillati</taxon>
        <taxon>Actinomycetota</taxon>
        <taxon>Actinomycetes</taxon>
        <taxon>Micrococcales</taxon>
        <taxon>Dermacoccaceae</taxon>
        <taxon>Luteipulveratus</taxon>
    </lineage>
</organism>
<feature type="signal peptide" evidence="1">
    <location>
        <begin position="1"/>
        <end position="27"/>
    </location>
</feature>
<dbReference type="EMBL" id="JAROAV010000031">
    <property type="protein sequence ID" value="MDF8265106.1"/>
    <property type="molecule type" value="Genomic_DNA"/>
</dbReference>
<dbReference type="InterPro" id="IPR043504">
    <property type="entry name" value="Peptidase_S1_PA_chymotrypsin"/>
</dbReference>
<feature type="chain" id="PRO_5047256051" evidence="1">
    <location>
        <begin position="28"/>
        <end position="450"/>
    </location>
</feature>
<evidence type="ECO:0000313" key="3">
    <source>
        <dbReference type="Proteomes" id="UP001528912"/>
    </source>
</evidence>
<proteinExistence type="predicted"/>
<reference evidence="2 3" key="1">
    <citation type="submission" date="2023-03" db="EMBL/GenBank/DDBJ databases">
        <title>YIM 133296 draft genome.</title>
        <authorList>
            <person name="Xiong L."/>
        </authorList>
    </citation>
    <scope>NUCLEOTIDE SEQUENCE [LARGE SCALE GENOMIC DNA]</scope>
    <source>
        <strain evidence="2 3">YIM 133296</strain>
    </source>
</reference>
<dbReference type="Pfam" id="PF13365">
    <property type="entry name" value="Trypsin_2"/>
    <property type="match status" value="1"/>
</dbReference>
<gene>
    <name evidence="2" type="ORF">P4R38_12690</name>
</gene>
<dbReference type="Gene3D" id="2.60.120.260">
    <property type="entry name" value="Galactose-binding domain-like"/>
    <property type="match status" value="1"/>
</dbReference>
<dbReference type="RefSeq" id="WP_277192435.1">
    <property type="nucleotide sequence ID" value="NZ_JAROAV010000031.1"/>
</dbReference>
<keyword evidence="3" id="KW-1185">Reference proteome</keyword>
<evidence type="ECO:0000256" key="1">
    <source>
        <dbReference type="SAM" id="SignalP"/>
    </source>
</evidence>
<comment type="caution">
    <text evidence="2">The sequence shown here is derived from an EMBL/GenBank/DDBJ whole genome shotgun (WGS) entry which is preliminary data.</text>
</comment>
<dbReference type="Gene3D" id="2.40.10.10">
    <property type="entry name" value="Trypsin-like serine proteases"/>
    <property type="match status" value="1"/>
</dbReference>
<name>A0ABT6CCV4_9MICO</name>
<dbReference type="Proteomes" id="UP001528912">
    <property type="component" value="Unassembled WGS sequence"/>
</dbReference>
<dbReference type="SUPFAM" id="SSF50494">
    <property type="entry name" value="Trypsin-like serine proteases"/>
    <property type="match status" value="1"/>
</dbReference>
<protein>
    <submittedName>
        <fullName evidence="2">Trypsin-like peptidase domain-containing protein</fullName>
    </submittedName>
</protein>
<evidence type="ECO:0000313" key="2">
    <source>
        <dbReference type="EMBL" id="MDF8265106.1"/>
    </source>
</evidence>
<accession>A0ABT6CCV4</accession>
<sequence>MTTHRPLARLAGVLALGLLSTAGPSVAAAHAADPTPGQRTVAALAAAGLDSTIALNNCSASLVRFPTSQDSDRAMMLTNGHCYEGGFLSAGQVLTNKSSTRSGTLLDASGSSRGTVKADQVMYATMTGTDVTLYRLTDTFAAIRTRTGANALTVSDQHPVDKTAMTIPSSYWKTTYSCSINGFVPQLREGEWTWKDSIRYNFPGCQTIHGTSGSPIVDNATLKVIGINNTGNDDGAMCTENNPCEVNADGTTTVQKGQSYGQQTYWFTTCLSSTRAIDLTVPGCLLTGASGGTTPPPTGSNLLTNPGFESGQTGWTGTSGAITSSTSRPAHSGTWKLWLGGNGSTSTENESQTVSIPATASAPKLSYWIRTDTAETGSTAYDTMKVQVVSGTTTSTLATYSNVGTSSTYAQKTFDLSAYKGKSITLKFLMNEDSSLQTSFVVDDTAVTAG</sequence>
<dbReference type="InterPro" id="IPR009003">
    <property type="entry name" value="Peptidase_S1_PA"/>
</dbReference>